<accession>A0A6S6TKW2</accession>
<evidence type="ECO:0000256" key="2">
    <source>
        <dbReference type="SAM" id="SignalP"/>
    </source>
</evidence>
<evidence type="ECO:0000259" key="3">
    <source>
        <dbReference type="Pfam" id="PF18962"/>
    </source>
</evidence>
<dbReference type="PANTHER" id="PTHR46580">
    <property type="entry name" value="SENSOR KINASE-RELATED"/>
    <property type="match status" value="1"/>
</dbReference>
<reference evidence="4" key="1">
    <citation type="submission" date="2020-01" db="EMBL/GenBank/DDBJ databases">
        <authorList>
            <person name="Meier V. D."/>
            <person name="Meier V D."/>
        </authorList>
    </citation>
    <scope>NUCLEOTIDE SEQUENCE</scope>
    <source>
        <strain evidence="4">HLG_WM_MAG_10</strain>
    </source>
</reference>
<name>A0A6S6TKW2_9BACT</name>
<dbReference type="AlphaFoldDB" id="A0A6S6TKW2"/>
<dbReference type="Gene3D" id="2.130.10.130">
    <property type="entry name" value="Integrin alpha, N-terminal"/>
    <property type="match status" value="1"/>
</dbReference>
<sequence>MKRLSLFMLLFWGLNLSAQYTPMDIPLVKNGMNMRNAWAGGLNLPQFSAVDLNNDGIKDLVAFDRDGRVGTAYINNGTPGLVDYDYAAAYTNRLPKDVQNFMLFRDYNCDGIEDIFGMYSVYGQGVGVAVWKGSYDANDTIVYTLVKEQIRYDVGGGSPFDYKMFIYNTDLPAIDDVDGDGDMDMLAFTLDICFASNVFWYKNMSVENGHGCDSIEFYLETECWGLFAESGDSSKVDFGPSTDSCYNNPWFNQRLDVRPNSASSLQSYSNGRNPRHVGANVTTVDYNGDAVSDMALGSVTFKNVNMIDGIDINDTVLINNQDYHYPVYDEPVDIYTFPATFFLDVNNDGLTDMLAAPSEMGIGESVMDSVAWFYQNIGSNANMTFDFQQKDFLVGEMLDVGHYAFPVLIDHNADGLMDMVIGGYGRCQEGGTYDYGMTLLENTGTLTSPSFEYVTNDYAGTDALQMNNLYPTVGDLDGDGDVDMICGMQDGTLTLFENTAGVGNPVVWAAPSLLFSNIDVGDRSTPQLVDLDRDLDLDLVVGRHGGMIHYYENTGTVSTPMFSSTPTSSMLGGYSIQNFSRTPMPFVHDNNGSYELFIGHQVGTIIQLGNIDGNILGTYDTLSTNFNDFYQGWNTHISMADLNNDNKLDYIFGTGRGGVVILEEKDTLTTNIEIETKQKVVHLYPNPADEALSISFLTPNTGTLHLTVYNALGQVLLQQTTTSNGQHHELDIARLAAGILFLDIRTDDYQEVVRFVKK</sequence>
<dbReference type="InterPro" id="IPR028994">
    <property type="entry name" value="Integrin_alpha_N"/>
</dbReference>
<proteinExistence type="predicted"/>
<organism evidence="4">
    <name type="scientific">uncultured Aureispira sp</name>
    <dbReference type="NCBI Taxonomy" id="1331704"/>
    <lineage>
        <taxon>Bacteria</taxon>
        <taxon>Pseudomonadati</taxon>
        <taxon>Bacteroidota</taxon>
        <taxon>Saprospiria</taxon>
        <taxon>Saprospirales</taxon>
        <taxon>Saprospiraceae</taxon>
        <taxon>Aureispira</taxon>
        <taxon>environmental samples</taxon>
    </lineage>
</organism>
<dbReference type="NCBIfam" id="TIGR04183">
    <property type="entry name" value="Por_Secre_tail"/>
    <property type="match status" value="1"/>
</dbReference>
<dbReference type="Pfam" id="PF13517">
    <property type="entry name" value="FG-GAP_3"/>
    <property type="match status" value="1"/>
</dbReference>
<dbReference type="PANTHER" id="PTHR46580:SF4">
    <property type="entry name" value="ATP_GTP-BINDING PROTEIN"/>
    <property type="match status" value="1"/>
</dbReference>
<feature type="chain" id="PRO_5028175422" evidence="2">
    <location>
        <begin position="19"/>
        <end position="758"/>
    </location>
</feature>
<feature type="signal peptide" evidence="2">
    <location>
        <begin position="1"/>
        <end position="18"/>
    </location>
</feature>
<feature type="domain" description="Secretion system C-terminal sorting" evidence="3">
    <location>
        <begin position="683"/>
        <end position="753"/>
    </location>
</feature>
<dbReference type="EMBL" id="CACVAQ010000279">
    <property type="protein sequence ID" value="CAA6819994.1"/>
    <property type="molecule type" value="Genomic_DNA"/>
</dbReference>
<dbReference type="Pfam" id="PF18962">
    <property type="entry name" value="Por_Secre_tail"/>
    <property type="match status" value="1"/>
</dbReference>
<dbReference type="InterPro" id="IPR013517">
    <property type="entry name" value="FG-GAP"/>
</dbReference>
<evidence type="ECO:0000313" key="4">
    <source>
        <dbReference type="EMBL" id="CAA6819994.1"/>
    </source>
</evidence>
<gene>
    <name evidence="4" type="ORF">HELGO_WM17906</name>
</gene>
<protein>
    <submittedName>
        <fullName evidence="4">Fg-gap repeat protein</fullName>
    </submittedName>
</protein>
<dbReference type="SUPFAM" id="SSF69318">
    <property type="entry name" value="Integrin alpha N-terminal domain"/>
    <property type="match status" value="2"/>
</dbReference>
<dbReference type="InterPro" id="IPR026444">
    <property type="entry name" value="Secre_tail"/>
</dbReference>
<keyword evidence="1 2" id="KW-0732">Signal</keyword>
<evidence type="ECO:0000256" key="1">
    <source>
        <dbReference type="ARBA" id="ARBA00022729"/>
    </source>
</evidence>